<dbReference type="PANTHER" id="PTHR33112">
    <property type="entry name" value="DOMAIN PROTEIN, PUTATIVE-RELATED"/>
    <property type="match status" value="1"/>
</dbReference>
<keyword evidence="3" id="KW-1185">Reference proteome</keyword>
<reference evidence="2 3" key="1">
    <citation type="submission" date="2020-05" db="EMBL/GenBank/DDBJ databases">
        <title>Identification and distribution of gene clusters putatively required for synthesis of sphingolipid metabolism inhibitors in phylogenetically diverse species of the filamentous fungus Fusarium.</title>
        <authorList>
            <person name="Kim H.-S."/>
            <person name="Busman M."/>
            <person name="Brown D.W."/>
            <person name="Divon H."/>
            <person name="Uhlig S."/>
            <person name="Proctor R.H."/>
        </authorList>
    </citation>
    <scope>NUCLEOTIDE SEQUENCE [LARGE SCALE GENOMIC DNA]</scope>
    <source>
        <strain evidence="2 3">NRRL 25211</strain>
    </source>
</reference>
<proteinExistence type="predicted"/>
<gene>
    <name evidence="2" type="ORF">FPANT_1548</name>
</gene>
<evidence type="ECO:0000259" key="1">
    <source>
        <dbReference type="Pfam" id="PF06985"/>
    </source>
</evidence>
<comment type="caution">
    <text evidence="2">The sequence shown here is derived from an EMBL/GenBank/DDBJ whole genome shotgun (WGS) entry which is preliminary data.</text>
</comment>
<dbReference type="AlphaFoldDB" id="A0A8H5UZS6"/>
<dbReference type="EMBL" id="JAAOAR010000063">
    <property type="protein sequence ID" value="KAF5604173.1"/>
    <property type="molecule type" value="Genomic_DNA"/>
</dbReference>
<dbReference type="Proteomes" id="UP000544095">
    <property type="component" value="Unassembled WGS sequence"/>
</dbReference>
<dbReference type="PANTHER" id="PTHR33112:SF13">
    <property type="entry name" value="HETEROKARYON INCOMPATIBILITY DOMAIN-CONTAINING PROTEIN"/>
    <property type="match status" value="1"/>
</dbReference>
<dbReference type="InterPro" id="IPR010730">
    <property type="entry name" value="HET"/>
</dbReference>
<protein>
    <submittedName>
        <fullName evidence="2">Tol</fullName>
    </submittedName>
</protein>
<evidence type="ECO:0000313" key="2">
    <source>
        <dbReference type="EMBL" id="KAF5604173.1"/>
    </source>
</evidence>
<evidence type="ECO:0000313" key="3">
    <source>
        <dbReference type="Proteomes" id="UP000544095"/>
    </source>
</evidence>
<feature type="domain" description="Heterokaryon incompatibility" evidence="1">
    <location>
        <begin position="252"/>
        <end position="403"/>
    </location>
</feature>
<dbReference type="Pfam" id="PF06985">
    <property type="entry name" value="HET"/>
    <property type="match status" value="1"/>
</dbReference>
<sequence length="767" mass="86285">MSSTAISTNFCEACSGIFQGHYVPSNVLAEKDLVDVQDTDFGIPGFTKDVTEWKVRLEYAVGQGKATPYLHHSLHDLAKNADKCSLCAVMSERIQSDKQPAAIPQRLKEMKEMGKDIIGIPIIKPQPGTFSGMFTLGFLYVTWSGQKWLGHTFQIYHAFLTVGEYQARLFDTHMLMKLDLSNGDNRFIWKPKYDRQESLLRIRSWLSSSPTISRLTPRLPTRLLHCQPSANPAGDPTVKLVNTVGFDVSTRYIALSHRWGAVQPLMLLESLRDTFFKNIPFDTIPPTFQDAIRLANALDVEYIWIDSLCIIQDSKDDWQTEAAQMASIYSLSYVTISATAAQDSAAGLSQQHPMLKHPCETIPSWTGFENQIPPVPVRIVNRSAFCDAVLAQPLFRRGWVFQEWILSPRTIHVARDQLWWTSASDMTSGGFAANETCEGFDFDVHREYIHTMAPGTLYSMESQSEESLQLVWHTLLQEYMSRSLTFESDRLVAFAGIASFYQSHAKIKADSYLAGIWRHVLLQDLLWTISEGRKVSPPLNYRAPSWSWASVEPAPDTKKKFLIGSKEINIRLSEKEQPWVRTATVIEASVERMGSEFGSVSGGSIVLQGPLIKARLSMNMIDLSNRLTEEQALEFVPGGKLRFVQNHVTVPGGPTEATMGAYTHLSVTRALLDDVIPTVLAEEVVDIYVSVFYCRFTRDGSPIGEALVLVRGIEKGEFRRIGQVSMTGETIEPWAENRDFSKFAPLTDEEEFLSMGDRPGIYNYRIV</sequence>
<name>A0A8H5UZS6_9HYPO</name>
<accession>A0A8H5UZS6</accession>
<organism evidence="2 3">
    <name type="scientific">Fusarium pseudoanthophilum</name>
    <dbReference type="NCBI Taxonomy" id="48495"/>
    <lineage>
        <taxon>Eukaryota</taxon>
        <taxon>Fungi</taxon>
        <taxon>Dikarya</taxon>
        <taxon>Ascomycota</taxon>
        <taxon>Pezizomycotina</taxon>
        <taxon>Sordariomycetes</taxon>
        <taxon>Hypocreomycetidae</taxon>
        <taxon>Hypocreales</taxon>
        <taxon>Nectriaceae</taxon>
        <taxon>Fusarium</taxon>
        <taxon>Fusarium fujikuroi species complex</taxon>
    </lineage>
</organism>